<reference evidence="1 2" key="1">
    <citation type="submission" date="2012-11" db="EMBL/GenBank/DDBJ databases">
        <title>Whole genome sequence of Acidocella aminolytica 101 = DSM 11237.</title>
        <authorList>
            <person name="Azuma Y."/>
            <person name="Higashiura N."/>
            <person name="Hirakawa H."/>
            <person name="Matsushita K."/>
        </authorList>
    </citation>
    <scope>NUCLEOTIDE SEQUENCE [LARGE SCALE GENOMIC DNA]</scope>
    <source>
        <strain evidence="2">101 / DSM 11237</strain>
    </source>
</reference>
<sequence>MPWAQRKGRRQRTGSCESLKFKKLKEKTAKLTRDRVKFPLGLRRATVHQQETLGIYTGI</sequence>
<proteinExistence type="predicted"/>
<organism evidence="1 2">
    <name type="scientific">Acidocella aminolytica 101 = DSM 11237</name>
    <dbReference type="NCBI Taxonomy" id="1120923"/>
    <lineage>
        <taxon>Bacteria</taxon>
        <taxon>Pseudomonadati</taxon>
        <taxon>Pseudomonadota</taxon>
        <taxon>Alphaproteobacteria</taxon>
        <taxon>Acetobacterales</taxon>
        <taxon>Acidocellaceae</taxon>
        <taxon>Acidocella</taxon>
    </lineage>
</organism>
<dbReference type="EMBL" id="BANC01000059">
    <property type="protein sequence ID" value="GAN80798.1"/>
    <property type="molecule type" value="Genomic_DNA"/>
</dbReference>
<dbReference type="Proteomes" id="UP000032668">
    <property type="component" value="Unassembled WGS sequence"/>
</dbReference>
<accession>A0A0D6PHX0</accession>
<evidence type="ECO:0000313" key="2">
    <source>
        <dbReference type="Proteomes" id="UP000032668"/>
    </source>
</evidence>
<protein>
    <submittedName>
        <fullName evidence="1">Uncharacterized protein</fullName>
    </submittedName>
</protein>
<dbReference type="AlphaFoldDB" id="A0A0D6PHX0"/>
<evidence type="ECO:0000313" key="1">
    <source>
        <dbReference type="EMBL" id="GAN80798.1"/>
    </source>
</evidence>
<comment type="caution">
    <text evidence="1">The sequence shown here is derived from an EMBL/GenBank/DDBJ whole genome shotgun (WGS) entry which is preliminary data.</text>
</comment>
<name>A0A0D6PHX0_9PROT</name>
<gene>
    <name evidence="1" type="ORF">Aam_060_024</name>
</gene>
<keyword evidence="2" id="KW-1185">Reference proteome</keyword>